<organism evidence="2 3">
    <name type="scientific">Pelobates cultripes</name>
    <name type="common">Western spadefoot toad</name>
    <dbReference type="NCBI Taxonomy" id="61616"/>
    <lineage>
        <taxon>Eukaryota</taxon>
        <taxon>Metazoa</taxon>
        <taxon>Chordata</taxon>
        <taxon>Craniata</taxon>
        <taxon>Vertebrata</taxon>
        <taxon>Euteleostomi</taxon>
        <taxon>Amphibia</taxon>
        <taxon>Batrachia</taxon>
        <taxon>Anura</taxon>
        <taxon>Pelobatoidea</taxon>
        <taxon>Pelobatidae</taxon>
        <taxon>Pelobates</taxon>
    </lineage>
</organism>
<dbReference type="Proteomes" id="UP001295444">
    <property type="component" value="Chromosome 08"/>
</dbReference>
<feature type="region of interest" description="Disordered" evidence="1">
    <location>
        <begin position="16"/>
        <end position="86"/>
    </location>
</feature>
<proteinExistence type="predicted"/>
<accession>A0AAD1SS91</accession>
<name>A0AAD1SS91_PELCU</name>
<keyword evidence="3" id="KW-1185">Reference proteome</keyword>
<evidence type="ECO:0000313" key="2">
    <source>
        <dbReference type="EMBL" id="CAH2310853.1"/>
    </source>
</evidence>
<evidence type="ECO:0000256" key="1">
    <source>
        <dbReference type="SAM" id="MobiDB-lite"/>
    </source>
</evidence>
<evidence type="ECO:0000313" key="3">
    <source>
        <dbReference type="Proteomes" id="UP001295444"/>
    </source>
</evidence>
<dbReference type="EMBL" id="OW240919">
    <property type="protein sequence ID" value="CAH2310853.1"/>
    <property type="molecule type" value="Genomic_DNA"/>
</dbReference>
<dbReference type="AlphaFoldDB" id="A0AAD1SS91"/>
<feature type="compositionally biased region" description="Polar residues" evidence="1">
    <location>
        <begin position="42"/>
        <end position="58"/>
    </location>
</feature>
<protein>
    <submittedName>
        <fullName evidence="2">Uncharacterized protein</fullName>
    </submittedName>
</protein>
<sequence length="86" mass="9460">MRVKRPITCPTRRCNKRDLPLASLPPPPLDWGRYPGPHEGLSLSSIKQGANSGPTWHNQHGHCPSDSATSIRPDNTGLAHHIQPEI</sequence>
<gene>
    <name evidence="2" type="ORF">PECUL_23A035529</name>
</gene>
<reference evidence="2" key="1">
    <citation type="submission" date="2022-03" db="EMBL/GenBank/DDBJ databases">
        <authorList>
            <person name="Alioto T."/>
            <person name="Alioto T."/>
            <person name="Gomez Garrido J."/>
        </authorList>
    </citation>
    <scope>NUCLEOTIDE SEQUENCE</scope>
</reference>